<evidence type="ECO:0000256" key="6">
    <source>
        <dbReference type="ARBA" id="ARBA00022723"/>
    </source>
</evidence>
<keyword evidence="9 12" id="KW-0464">Manganese</keyword>
<evidence type="ECO:0000256" key="1">
    <source>
        <dbReference type="ARBA" id="ARBA00004904"/>
    </source>
</evidence>
<keyword evidence="5 12" id="KW-0686">Riboflavin biosynthesis</keyword>
<dbReference type="EMBL" id="KV407457">
    <property type="protein sequence ID" value="KZF23236.1"/>
    <property type="molecule type" value="Genomic_DNA"/>
</dbReference>
<dbReference type="InterPro" id="IPR000422">
    <property type="entry name" value="DHBP_synthase_RibB"/>
</dbReference>
<dbReference type="InParanoid" id="A0A165HB01"/>
<dbReference type="SUPFAM" id="SSF55821">
    <property type="entry name" value="YrdC/RibB"/>
    <property type="match status" value="1"/>
</dbReference>
<organism evidence="13 14">
    <name type="scientific">Xylona heveae (strain CBS 132557 / TC161)</name>
    <dbReference type="NCBI Taxonomy" id="1328760"/>
    <lineage>
        <taxon>Eukaryota</taxon>
        <taxon>Fungi</taxon>
        <taxon>Dikarya</taxon>
        <taxon>Ascomycota</taxon>
        <taxon>Pezizomycotina</taxon>
        <taxon>Xylonomycetes</taxon>
        <taxon>Xylonales</taxon>
        <taxon>Xylonaceae</taxon>
        <taxon>Xylona</taxon>
    </lineage>
</organism>
<evidence type="ECO:0000256" key="8">
    <source>
        <dbReference type="ARBA" id="ARBA00023206"/>
    </source>
</evidence>
<dbReference type="STRING" id="1328760.A0A165HB01"/>
<dbReference type="OMA" id="DAGGLIC"/>
<dbReference type="FunFam" id="3.90.870.10:FF:000002">
    <property type="entry name" value="3,4-dihydroxy-2-butanone 4-phosphate synthase"/>
    <property type="match status" value="1"/>
</dbReference>
<dbReference type="UniPathway" id="UPA00275">
    <property type="reaction ID" value="UER00399"/>
</dbReference>
<evidence type="ECO:0000313" key="13">
    <source>
        <dbReference type="EMBL" id="KZF23236.1"/>
    </source>
</evidence>
<dbReference type="GO" id="GO:0046872">
    <property type="term" value="F:metal ion binding"/>
    <property type="evidence" value="ECO:0007669"/>
    <property type="project" value="UniProtKB-KW"/>
</dbReference>
<evidence type="ECO:0000256" key="7">
    <source>
        <dbReference type="ARBA" id="ARBA00022842"/>
    </source>
</evidence>
<keyword evidence="10 12" id="KW-0456">Lyase</keyword>
<dbReference type="Gene3D" id="3.90.870.10">
    <property type="entry name" value="DHBP synthase"/>
    <property type="match status" value="1"/>
</dbReference>
<evidence type="ECO:0000256" key="5">
    <source>
        <dbReference type="ARBA" id="ARBA00022619"/>
    </source>
</evidence>
<comment type="cofactor">
    <cofactor evidence="12">
        <name>Mg(2+)</name>
        <dbReference type="ChEBI" id="CHEBI:18420"/>
    </cofactor>
    <cofactor evidence="12">
        <name>Mn(2+)</name>
        <dbReference type="ChEBI" id="CHEBI:29035"/>
    </cofactor>
    <text evidence="12">Binds 2 divalent metal cations per subunit. Magnesium or manganese.</text>
</comment>
<dbReference type="FunCoup" id="A0A165HB01">
    <property type="interactions" value="130"/>
</dbReference>
<dbReference type="EC" id="4.1.99.12" evidence="3 12"/>
<dbReference type="GO" id="GO:0009231">
    <property type="term" value="P:riboflavin biosynthetic process"/>
    <property type="evidence" value="ECO:0007669"/>
    <property type="project" value="UniProtKB-UniPathway"/>
</dbReference>
<dbReference type="NCBIfam" id="TIGR00506">
    <property type="entry name" value="ribB"/>
    <property type="match status" value="1"/>
</dbReference>
<evidence type="ECO:0000256" key="11">
    <source>
        <dbReference type="ARBA" id="ARBA00060730"/>
    </source>
</evidence>
<dbReference type="Pfam" id="PF00926">
    <property type="entry name" value="DHBP_synthase"/>
    <property type="match status" value="1"/>
</dbReference>
<keyword evidence="7 12" id="KW-0460">Magnesium</keyword>
<dbReference type="OrthoDB" id="60371at2759"/>
<dbReference type="RefSeq" id="XP_018188791.1">
    <property type="nucleotide sequence ID" value="XM_018330221.1"/>
</dbReference>
<dbReference type="PANTHER" id="PTHR21327:SF18">
    <property type="entry name" value="3,4-DIHYDROXY-2-BUTANONE 4-PHOSPHATE SYNTHASE"/>
    <property type="match status" value="1"/>
</dbReference>
<evidence type="ECO:0000256" key="10">
    <source>
        <dbReference type="ARBA" id="ARBA00023239"/>
    </source>
</evidence>
<proteinExistence type="inferred from homology"/>
<evidence type="ECO:0000256" key="12">
    <source>
        <dbReference type="RuleBase" id="RU003843"/>
    </source>
</evidence>
<evidence type="ECO:0000256" key="4">
    <source>
        <dbReference type="ARBA" id="ARBA00018836"/>
    </source>
</evidence>
<comment type="catalytic activity">
    <reaction evidence="12">
        <text>D-ribulose 5-phosphate = (2S)-2-hydroxy-3-oxobutyl phosphate + formate + H(+)</text>
        <dbReference type="Rhea" id="RHEA:18457"/>
        <dbReference type="ChEBI" id="CHEBI:15378"/>
        <dbReference type="ChEBI" id="CHEBI:15740"/>
        <dbReference type="ChEBI" id="CHEBI:58121"/>
        <dbReference type="ChEBI" id="CHEBI:58830"/>
        <dbReference type="EC" id="4.1.99.12"/>
    </reaction>
</comment>
<dbReference type="Proteomes" id="UP000076632">
    <property type="component" value="Unassembled WGS sequence"/>
</dbReference>
<comment type="subunit">
    <text evidence="2 12">Homodimer.</text>
</comment>
<evidence type="ECO:0000256" key="2">
    <source>
        <dbReference type="ARBA" id="ARBA00011738"/>
    </source>
</evidence>
<name>A0A165HB01_XYLHT</name>
<keyword evidence="6 12" id="KW-0479">Metal-binding</keyword>
<sequence>MPTSTPELRFSTIEETIEAFRQGHFIIVLDSASRENEGDLILAAEDMTTNKMAFMIRHSSGYVCAPMYADRTSKLQLPQMVQNNADPNQTAYTITVDADHPTTTTGISAHDRALTCRVLADPETTVSALRRPGHVLPLRACNGGVRERRGHTEAAVEFCRLAGKKPVGAICELVIDGEPVPGVKGEMQGAGMMRRDDCIEFGKKWGLPVCTIEDLVAYVEKHEGKLNPVNGN</sequence>
<protein>
    <recommendedName>
        <fullName evidence="4 12">3,4-dihydroxy-2-butanone 4-phosphate synthase</fullName>
        <shortName evidence="12">DHBP synthase</shortName>
        <ecNumber evidence="3 12">4.1.99.12</ecNumber>
    </recommendedName>
</protein>
<comment type="pathway">
    <text evidence="1 12">Cofactor biosynthesis; riboflavin biosynthesis; 2-hydroxy-3-oxobutyl phosphate from D-ribulose 5-phosphate: step 1/1.</text>
</comment>
<dbReference type="GeneID" id="28895358"/>
<reference evidence="13 14" key="1">
    <citation type="journal article" date="2016" name="Fungal Biol.">
        <title>The genome of Xylona heveae provides a window into fungal endophytism.</title>
        <authorList>
            <person name="Gazis R."/>
            <person name="Kuo A."/>
            <person name="Riley R."/>
            <person name="LaButti K."/>
            <person name="Lipzen A."/>
            <person name="Lin J."/>
            <person name="Amirebrahimi M."/>
            <person name="Hesse C.N."/>
            <person name="Spatafora J.W."/>
            <person name="Henrissat B."/>
            <person name="Hainaut M."/>
            <person name="Grigoriev I.V."/>
            <person name="Hibbett D.S."/>
        </authorList>
    </citation>
    <scope>NUCLEOTIDE SEQUENCE [LARGE SCALE GENOMIC DNA]</scope>
    <source>
        <strain evidence="13 14">TC161</strain>
    </source>
</reference>
<dbReference type="PANTHER" id="PTHR21327">
    <property type="entry name" value="GTP CYCLOHYDROLASE II-RELATED"/>
    <property type="match status" value="1"/>
</dbReference>
<evidence type="ECO:0000256" key="9">
    <source>
        <dbReference type="ARBA" id="ARBA00023211"/>
    </source>
</evidence>
<dbReference type="AlphaFoldDB" id="A0A165HB01"/>
<comment type="function">
    <text evidence="12">Catalyzes the conversion of D-ribulose 5-phosphate to formate and 3,4-dihydroxy-2-butanone 4-phosphate.</text>
</comment>
<keyword evidence="8" id="KW-0318">Glutathionylation</keyword>
<keyword evidence="14" id="KW-1185">Reference proteome</keyword>
<dbReference type="GO" id="GO:0005829">
    <property type="term" value="C:cytosol"/>
    <property type="evidence" value="ECO:0007669"/>
    <property type="project" value="TreeGrafter"/>
</dbReference>
<accession>A0A165HB01</accession>
<evidence type="ECO:0000313" key="14">
    <source>
        <dbReference type="Proteomes" id="UP000076632"/>
    </source>
</evidence>
<gene>
    <name evidence="13" type="ORF">L228DRAFT_219503</name>
</gene>
<dbReference type="GO" id="GO:0005758">
    <property type="term" value="C:mitochondrial intermembrane space"/>
    <property type="evidence" value="ECO:0007669"/>
    <property type="project" value="TreeGrafter"/>
</dbReference>
<dbReference type="GO" id="GO:0008686">
    <property type="term" value="F:3,4-dihydroxy-2-butanone-4-phosphate synthase activity"/>
    <property type="evidence" value="ECO:0007669"/>
    <property type="project" value="UniProtKB-EC"/>
</dbReference>
<evidence type="ECO:0000256" key="3">
    <source>
        <dbReference type="ARBA" id="ARBA00012153"/>
    </source>
</evidence>
<dbReference type="InterPro" id="IPR017945">
    <property type="entry name" value="DHBP_synth_RibB-like_a/b_dom"/>
</dbReference>
<comment type="similarity">
    <text evidence="11 12">Belongs to the DHBP synthase family.</text>
</comment>